<evidence type="ECO:0000313" key="1">
    <source>
        <dbReference type="EMBL" id="KAJ2673428.1"/>
    </source>
</evidence>
<dbReference type="InterPro" id="IPR036467">
    <property type="entry name" value="LS/RS_sf"/>
</dbReference>
<dbReference type="GO" id="GO:0009231">
    <property type="term" value="P:riboflavin biosynthetic process"/>
    <property type="evidence" value="ECO:0007669"/>
    <property type="project" value="InterPro"/>
</dbReference>
<sequence>MTRESPAERTKLPLRRRAFEPPKWTTQPRIGIVYSVENFDIASGLVNDLRYELVDAYGLSPISIKITQAECVHDIPIYIGHMHQRCDLVFALGVVFRDDPLFEDRLMNLLTKRLVVPARLVFDCVVVRDSRDRFVRDNAELGPAGFAQLWARRAMDLFVMLAKPAA</sequence>
<reference evidence="1" key="1">
    <citation type="submission" date="2022-07" db="EMBL/GenBank/DDBJ databases">
        <title>Phylogenomic reconstructions and comparative analyses of Kickxellomycotina fungi.</title>
        <authorList>
            <person name="Reynolds N.K."/>
            <person name="Stajich J.E."/>
            <person name="Barry K."/>
            <person name="Grigoriev I.V."/>
            <person name="Crous P."/>
            <person name="Smith M.E."/>
        </authorList>
    </citation>
    <scope>NUCLEOTIDE SEQUENCE</scope>
    <source>
        <strain evidence="1">NRRL 3115</strain>
    </source>
</reference>
<organism evidence="1 2">
    <name type="scientific">Coemansia spiralis</name>
    <dbReference type="NCBI Taxonomy" id="417178"/>
    <lineage>
        <taxon>Eukaryota</taxon>
        <taxon>Fungi</taxon>
        <taxon>Fungi incertae sedis</taxon>
        <taxon>Zoopagomycota</taxon>
        <taxon>Kickxellomycotina</taxon>
        <taxon>Kickxellomycetes</taxon>
        <taxon>Kickxellales</taxon>
        <taxon>Kickxellaceae</taxon>
        <taxon>Coemansia</taxon>
    </lineage>
</organism>
<dbReference type="AlphaFoldDB" id="A0A9W8G610"/>
<evidence type="ECO:0008006" key="3">
    <source>
        <dbReference type="Google" id="ProtNLM"/>
    </source>
</evidence>
<dbReference type="GO" id="GO:0009349">
    <property type="term" value="C:riboflavin synthase complex"/>
    <property type="evidence" value="ECO:0007669"/>
    <property type="project" value="InterPro"/>
</dbReference>
<name>A0A9W8G610_9FUNG</name>
<dbReference type="EMBL" id="JANBTW010000068">
    <property type="protein sequence ID" value="KAJ2673428.1"/>
    <property type="molecule type" value="Genomic_DNA"/>
</dbReference>
<evidence type="ECO:0000313" key="2">
    <source>
        <dbReference type="Proteomes" id="UP001151518"/>
    </source>
</evidence>
<proteinExistence type="predicted"/>
<dbReference type="Gene3D" id="3.40.50.960">
    <property type="entry name" value="Lumazine/riboflavin synthase"/>
    <property type="match status" value="1"/>
</dbReference>
<dbReference type="SUPFAM" id="SSF52121">
    <property type="entry name" value="Lumazine synthase"/>
    <property type="match status" value="1"/>
</dbReference>
<gene>
    <name evidence="1" type="ORF">GGI25_004690</name>
</gene>
<protein>
    <recommendedName>
        <fullName evidence="3">6,7-dimethyl-8-ribityllumazine synthase</fullName>
    </recommendedName>
</protein>
<dbReference type="OrthoDB" id="5513487at2759"/>
<dbReference type="Proteomes" id="UP001151518">
    <property type="component" value="Unassembled WGS sequence"/>
</dbReference>
<comment type="caution">
    <text evidence="1">The sequence shown here is derived from an EMBL/GenBank/DDBJ whole genome shotgun (WGS) entry which is preliminary data.</text>
</comment>
<accession>A0A9W8G610</accession>